<dbReference type="Proteomes" id="UP000008021">
    <property type="component" value="Chromosome 8"/>
</dbReference>
<evidence type="ECO:0000313" key="3">
    <source>
        <dbReference type="Proteomes" id="UP000008021"/>
    </source>
</evidence>
<dbReference type="AlphaFoldDB" id="A0A0E0ENV2"/>
<dbReference type="Pfam" id="PF03087">
    <property type="entry name" value="BPS1"/>
    <property type="match status" value="2"/>
</dbReference>
<dbReference type="Gramene" id="OMERI08G17970.1">
    <property type="protein sequence ID" value="OMERI08G17970.1"/>
    <property type="gene ID" value="OMERI08G17970"/>
</dbReference>
<dbReference type="PANTHER" id="PTHR33070">
    <property type="entry name" value="OS06G0725500 PROTEIN"/>
    <property type="match status" value="1"/>
</dbReference>
<keyword evidence="3" id="KW-1185">Reference proteome</keyword>
<proteinExistence type="predicted"/>
<reference evidence="2" key="2">
    <citation type="submission" date="2018-05" db="EMBL/GenBank/DDBJ databases">
        <title>OmerRS3 (Oryza meridionalis Reference Sequence Version 3).</title>
        <authorList>
            <person name="Zhang J."/>
            <person name="Kudrna D."/>
            <person name="Lee S."/>
            <person name="Talag J."/>
            <person name="Welchert J."/>
            <person name="Wing R.A."/>
        </authorList>
    </citation>
    <scope>NUCLEOTIDE SEQUENCE [LARGE SCALE GENOMIC DNA]</scope>
    <source>
        <strain evidence="2">cv. OR44</strain>
    </source>
</reference>
<evidence type="ECO:0000313" key="2">
    <source>
        <dbReference type="EnsemblPlants" id="OMERI08G17970.1"/>
    </source>
</evidence>
<feature type="coiled-coil region" evidence="1">
    <location>
        <begin position="200"/>
        <end position="227"/>
    </location>
</feature>
<name>A0A0E0ENV2_9ORYZ</name>
<organism evidence="2">
    <name type="scientific">Oryza meridionalis</name>
    <dbReference type="NCBI Taxonomy" id="40149"/>
    <lineage>
        <taxon>Eukaryota</taxon>
        <taxon>Viridiplantae</taxon>
        <taxon>Streptophyta</taxon>
        <taxon>Embryophyta</taxon>
        <taxon>Tracheophyta</taxon>
        <taxon>Spermatophyta</taxon>
        <taxon>Magnoliopsida</taxon>
        <taxon>Liliopsida</taxon>
        <taxon>Poales</taxon>
        <taxon>Poaceae</taxon>
        <taxon>BOP clade</taxon>
        <taxon>Oryzoideae</taxon>
        <taxon>Oryzeae</taxon>
        <taxon>Oryzinae</taxon>
        <taxon>Oryza</taxon>
    </lineage>
</organism>
<dbReference type="HOGENOM" id="CLU_021014_0_0_1"/>
<accession>A0A0E0ENV2</accession>
<dbReference type="GO" id="GO:0048364">
    <property type="term" value="P:root development"/>
    <property type="evidence" value="ECO:0007669"/>
    <property type="project" value="InterPro"/>
</dbReference>
<feature type="coiled-coil region" evidence="1">
    <location>
        <begin position="348"/>
        <end position="375"/>
    </location>
</feature>
<dbReference type="PANTHER" id="PTHR33070:SF50">
    <property type="entry name" value="OS08G0553050 PROTEIN"/>
    <property type="match status" value="1"/>
</dbReference>
<dbReference type="EnsemblPlants" id="OMERI08G17970.1">
    <property type="protein sequence ID" value="OMERI08G17970.1"/>
    <property type="gene ID" value="OMERI08G17970"/>
</dbReference>
<sequence>MASMLRSASVPSSPCSNKANVEEQLQSLKATISSPSATVERDGFRRIGGVYSKIEEIMCFPSSQILLCQPQQRKAAEQELERSLVLLDLCNVMQESFCELKASIQDMQLAIKRADDATIQAKVQSLIRLSNKAHKHSKKISKKSASDDQEGCRVLKLSAETREAAISMVESSLHLLLKQIVKPNSSRWSLVSKAFQKPRIACQEEQLQALELDISDLESGVETLFRRLIQSRVSLLNALSFSLREKKGGATTSIEAMASMLRSASVPSSPCSNESNVEEQLQSLKATISSPSATVETMLDGFSRIGGVYNNIEEIMCFPSSQVFLWQPQQRKAAEQELERSLVLLDLCNAMQESISELKASIQDMQLAIKRADDATVQAKVQSLIRLSKKAQKQSKKISKKSASDDQEGCTVLKLSAEAREAAISMLESSLHLLLKQIVMPNSSRWSLVSKAFQKARIACQEEQLLALELDISDIESRVETLFRRLIQNRRKESIAASAETMAFHLRSASMSSSPRSRETNIEK</sequence>
<keyword evidence="1" id="KW-0175">Coiled coil</keyword>
<dbReference type="STRING" id="40149.A0A0E0ENV2"/>
<reference evidence="2" key="1">
    <citation type="submission" date="2015-04" db="UniProtKB">
        <authorList>
            <consortium name="EnsemblPlants"/>
        </authorList>
    </citation>
    <scope>IDENTIFICATION</scope>
</reference>
<evidence type="ECO:0000256" key="1">
    <source>
        <dbReference type="SAM" id="Coils"/>
    </source>
</evidence>
<protein>
    <submittedName>
        <fullName evidence="2">Uncharacterized protein</fullName>
    </submittedName>
</protein>
<dbReference type="InterPro" id="IPR004320">
    <property type="entry name" value="BPS1_pln"/>
</dbReference>
<dbReference type="GO" id="GO:0048367">
    <property type="term" value="P:shoot system development"/>
    <property type="evidence" value="ECO:0007669"/>
    <property type="project" value="InterPro"/>
</dbReference>